<reference evidence="4" key="2">
    <citation type="submission" date="2021-04" db="EMBL/GenBank/DDBJ databases">
        <authorList>
            <person name="Gilroy R."/>
        </authorList>
    </citation>
    <scope>NUCLEOTIDE SEQUENCE</scope>
    <source>
        <strain evidence="4">CHK186-1790</strain>
    </source>
</reference>
<dbReference type="Gene3D" id="3.30.457.10">
    <property type="entry name" value="Copper amine oxidase-like, N-terminal domain"/>
    <property type="match status" value="1"/>
</dbReference>
<comment type="caution">
    <text evidence="4">The sequence shown here is derived from an EMBL/GenBank/DDBJ whole genome shotgun (WGS) entry which is preliminary data.</text>
</comment>
<accession>A0A9D2P1I2</accession>
<feature type="region of interest" description="Disordered" evidence="1">
    <location>
        <begin position="196"/>
        <end position="239"/>
    </location>
</feature>
<feature type="signal peptide" evidence="2">
    <location>
        <begin position="1"/>
        <end position="24"/>
    </location>
</feature>
<feature type="compositionally biased region" description="Low complexity" evidence="1">
    <location>
        <begin position="230"/>
        <end position="239"/>
    </location>
</feature>
<name>A0A9D2P1I2_9FIRM</name>
<sequence>MKKRICVCLLAACMLLGLMPAALAREGTPETRVVFEGSAPDADGCFTVTMTMYDVTFRVYQFALRYDPQVVQSVDPSGAPAETFGDFARMAPENNWLSTVGTELNPETGLIDFSGYIMPGTTGPGLNEVGECVVGEDGLVVYTFYFRQLEEGDPALQVATEEKGEPYRPACPQGVIVGGEAGTIPVTVTFRMAEGTGGENSEQFTGQEENQPPEEETRPPEETPEPEETPGPTEESGPTAEELLDGSVILELGSHAALVEGGVTAIYPGERSVTAYAHDNRTFVPVRFVAERLGAQVGWENDTQTVVIEKDGRTVRMAVGSLTYTLDGVEQAMDVPAEFQASTGGNSRTMVPIRFVTEALGYQVEWDQSRNLVIVADPALGWDLAGETENQALDEAVSRLALYGGFV</sequence>
<evidence type="ECO:0000259" key="3">
    <source>
        <dbReference type="Pfam" id="PF07833"/>
    </source>
</evidence>
<dbReference type="Proteomes" id="UP000823882">
    <property type="component" value="Unassembled WGS sequence"/>
</dbReference>
<reference evidence="4" key="1">
    <citation type="journal article" date="2021" name="PeerJ">
        <title>Extensive microbial diversity within the chicken gut microbiome revealed by metagenomics and culture.</title>
        <authorList>
            <person name="Gilroy R."/>
            <person name="Ravi A."/>
            <person name="Getino M."/>
            <person name="Pursley I."/>
            <person name="Horton D.L."/>
            <person name="Alikhan N.F."/>
            <person name="Baker D."/>
            <person name="Gharbi K."/>
            <person name="Hall N."/>
            <person name="Watson M."/>
            <person name="Adriaenssens E.M."/>
            <person name="Foster-Nyarko E."/>
            <person name="Jarju S."/>
            <person name="Secka A."/>
            <person name="Antonio M."/>
            <person name="Oren A."/>
            <person name="Chaudhuri R.R."/>
            <person name="La Ragione R."/>
            <person name="Hildebrand F."/>
            <person name="Pallen M.J."/>
        </authorList>
    </citation>
    <scope>NUCLEOTIDE SEQUENCE</scope>
    <source>
        <strain evidence="4">CHK186-1790</strain>
    </source>
</reference>
<dbReference type="InterPro" id="IPR012854">
    <property type="entry name" value="Cu_amine_oxidase-like_N"/>
</dbReference>
<keyword evidence="2" id="KW-0732">Signal</keyword>
<dbReference type="SUPFAM" id="SSF55383">
    <property type="entry name" value="Copper amine oxidase, domain N"/>
    <property type="match status" value="1"/>
</dbReference>
<dbReference type="InterPro" id="IPR036582">
    <property type="entry name" value="Mao_N_sf"/>
</dbReference>
<protein>
    <submittedName>
        <fullName evidence="4">Copper amine oxidase N-terminal domain-containing protein</fullName>
    </submittedName>
</protein>
<dbReference type="Pfam" id="PF07833">
    <property type="entry name" value="Cu_amine_oxidN1"/>
    <property type="match status" value="1"/>
</dbReference>
<proteinExistence type="predicted"/>
<gene>
    <name evidence="4" type="ORF">H9701_09250</name>
</gene>
<dbReference type="AlphaFoldDB" id="A0A9D2P1I2"/>
<evidence type="ECO:0000256" key="1">
    <source>
        <dbReference type="SAM" id="MobiDB-lite"/>
    </source>
</evidence>
<evidence type="ECO:0000313" key="4">
    <source>
        <dbReference type="EMBL" id="HJC41719.1"/>
    </source>
</evidence>
<feature type="chain" id="PRO_5039170707" evidence="2">
    <location>
        <begin position="25"/>
        <end position="407"/>
    </location>
</feature>
<feature type="domain" description="Copper amine oxidase-like N-terminal" evidence="3">
    <location>
        <begin position="272"/>
        <end position="374"/>
    </location>
</feature>
<dbReference type="EMBL" id="DWWJ01000167">
    <property type="protein sequence ID" value="HJC41719.1"/>
    <property type="molecule type" value="Genomic_DNA"/>
</dbReference>
<evidence type="ECO:0000313" key="5">
    <source>
        <dbReference type="Proteomes" id="UP000823882"/>
    </source>
</evidence>
<organism evidence="4 5">
    <name type="scientific">Candidatus Intestinimonas pullistercoris</name>
    <dbReference type="NCBI Taxonomy" id="2838623"/>
    <lineage>
        <taxon>Bacteria</taxon>
        <taxon>Bacillati</taxon>
        <taxon>Bacillota</taxon>
        <taxon>Clostridia</taxon>
        <taxon>Eubacteriales</taxon>
        <taxon>Intestinimonas</taxon>
    </lineage>
</organism>
<evidence type="ECO:0000256" key="2">
    <source>
        <dbReference type="SAM" id="SignalP"/>
    </source>
</evidence>